<keyword evidence="1" id="KW-0479">Metal-binding</keyword>
<dbReference type="InterPro" id="IPR036291">
    <property type="entry name" value="NAD(P)-bd_dom_sf"/>
</dbReference>
<dbReference type="GO" id="GO:0005886">
    <property type="term" value="C:plasma membrane"/>
    <property type="evidence" value="ECO:0007669"/>
    <property type="project" value="TreeGrafter"/>
</dbReference>
<dbReference type="InterPro" id="IPR027377">
    <property type="entry name" value="ZAR1/RTP1-5-like_Znf-3CxxC"/>
</dbReference>
<keyword evidence="7" id="KW-1185">Reference proteome</keyword>
<dbReference type="SUPFAM" id="SSF51735">
    <property type="entry name" value="NAD(P)-binding Rossmann-fold domains"/>
    <property type="match status" value="1"/>
</dbReference>
<evidence type="ECO:0000256" key="3">
    <source>
        <dbReference type="ARBA" id="ARBA00022833"/>
    </source>
</evidence>
<proteinExistence type="inferred from homology"/>
<dbReference type="PANTHER" id="PTHR12286">
    <property type="entry name" value="SACCHAROPINE DEHYDROGENASE-LIKE OXIDOREDUCTASE"/>
    <property type="match status" value="1"/>
</dbReference>
<dbReference type="InterPro" id="IPR051276">
    <property type="entry name" value="Saccharopine_DH-like_oxidrdct"/>
</dbReference>
<organism evidence="6 7">
    <name type="scientific">Rotaria socialis</name>
    <dbReference type="NCBI Taxonomy" id="392032"/>
    <lineage>
        <taxon>Eukaryota</taxon>
        <taxon>Metazoa</taxon>
        <taxon>Spiralia</taxon>
        <taxon>Gnathifera</taxon>
        <taxon>Rotifera</taxon>
        <taxon>Eurotatoria</taxon>
        <taxon>Bdelloidea</taxon>
        <taxon>Philodinida</taxon>
        <taxon>Philodinidae</taxon>
        <taxon>Rotaria</taxon>
    </lineage>
</organism>
<dbReference type="EMBL" id="CAJOBP010001946">
    <property type="protein sequence ID" value="CAF4323524.1"/>
    <property type="molecule type" value="Genomic_DNA"/>
</dbReference>
<evidence type="ECO:0000256" key="2">
    <source>
        <dbReference type="ARBA" id="ARBA00022771"/>
    </source>
</evidence>
<dbReference type="InterPro" id="IPR005097">
    <property type="entry name" value="Sacchrp_dh_NADP-bd"/>
</dbReference>
<dbReference type="Gene3D" id="3.40.50.720">
    <property type="entry name" value="NAD(P)-binding Rossmann-like Domain"/>
    <property type="match status" value="1"/>
</dbReference>
<dbReference type="Proteomes" id="UP000663873">
    <property type="component" value="Unassembled WGS sequence"/>
</dbReference>
<sequence length="837" mass="96237">MLIFEIAFYFRFDSSSDKAMSKRLDVLIFGATGFTGQYIVEEMARKAKQFGFKWGVAGRTVDKLHQSLEDASTVTGIENLVSNIDTIIANVTNQQSLVDMCGRTKVLLNCVGPYRHYGEPVVQACLQARTHYIDICGEPQFLETTQLQYDGQAKENEIAIVGSCGFDSLVADLGVEMIRQECETKNIDIALIESFFVINYSMSPVSRGLIHFATWESAVYGLSQAYQLQSIRRKLFPQKLPYANYKMKSKSFTKTTVNGKSFWSIPFIGSDKSVVQRSQYFNYTVLNKKPIRFLPYFQLSSFAAVVKVILYGLIFSLFTKFKLGMRLLLKFPRFFSGGLVTKEGPTRHDCEQTSFNMTFVTHTENKQKLIHEFAGIDPGYIGTSKLSIACAIMLLQENDRLPAKGGVFTPASAFGRTNFFNGLKSGEFSIYDRFNRNLLFRLESRYDFLQKAELFAYPQRQIVGSIKNNFVMWLYDSDIQIFDMFYNQWIPGKITRTFPQFLFRYNIQYGNRRLFLEHLPFSFTSEIRDELAPSYVLARIRKRLSSLILPNTYDVQVYTNELPDAIYFLALSALDHNDSILGLSKINVVDDNNTNDLLSDSPSSYYTANDSGISYDNSDVDSNSDFSNDCDFEFYYSNEPITITDDAHKAANIRDDDKKYFCENTAWTWHGEFGRLIMATAMTHNIDYRLMPYDALLLCPLAWNAIYSIEQSENAKAQFKCDICGHRWTSMRARCTFYVSKPDEGGIVLLRLYTQQCQYCYSIVHPLWYFDEICRVMKKLAWTMFEHYFPDSIPSIQWDMTHNGIQPVRRLLQRKGNMHAEHNSTFCEACQLGSCFS</sequence>
<gene>
    <name evidence="6" type="ORF">UJA718_LOCUS14029</name>
</gene>
<dbReference type="SMART" id="SM01328">
    <property type="entry name" value="zf-3CxxC"/>
    <property type="match status" value="1"/>
</dbReference>
<dbReference type="Pfam" id="PF13695">
    <property type="entry name" value="Zn_ribbon_3CxxC"/>
    <property type="match status" value="1"/>
</dbReference>
<dbReference type="Pfam" id="PF03435">
    <property type="entry name" value="Sacchrp_dh_NADP"/>
    <property type="match status" value="1"/>
</dbReference>
<comment type="similarity">
    <text evidence="4">Belongs to the saccharopine dehydrogenase family.</text>
</comment>
<protein>
    <recommendedName>
        <fullName evidence="5">3CxxC-type domain-containing protein</fullName>
    </recommendedName>
</protein>
<dbReference type="GO" id="GO:0009247">
    <property type="term" value="P:glycolipid biosynthetic process"/>
    <property type="evidence" value="ECO:0007669"/>
    <property type="project" value="TreeGrafter"/>
</dbReference>
<dbReference type="FunFam" id="3.40.50.720:FF:000178">
    <property type="entry name" value="Saccharopine dehydrogenase-like oxidoreductase"/>
    <property type="match status" value="1"/>
</dbReference>
<keyword evidence="2" id="KW-0863">Zinc-finger</keyword>
<dbReference type="PANTHER" id="PTHR12286:SF5">
    <property type="entry name" value="SACCHAROPINE DEHYDROGENASE-LIKE OXIDOREDUCTASE"/>
    <property type="match status" value="1"/>
</dbReference>
<reference evidence="6" key="1">
    <citation type="submission" date="2021-02" db="EMBL/GenBank/DDBJ databases">
        <authorList>
            <person name="Nowell W R."/>
        </authorList>
    </citation>
    <scope>NUCLEOTIDE SEQUENCE</scope>
</reference>
<dbReference type="AlphaFoldDB" id="A0A820JG39"/>
<evidence type="ECO:0000313" key="7">
    <source>
        <dbReference type="Proteomes" id="UP000663873"/>
    </source>
</evidence>
<feature type="domain" description="3CxxC-type" evidence="5">
    <location>
        <begin position="714"/>
        <end position="833"/>
    </location>
</feature>
<dbReference type="GO" id="GO:0005811">
    <property type="term" value="C:lipid droplet"/>
    <property type="evidence" value="ECO:0007669"/>
    <property type="project" value="TreeGrafter"/>
</dbReference>
<dbReference type="GO" id="GO:0008270">
    <property type="term" value="F:zinc ion binding"/>
    <property type="evidence" value="ECO:0007669"/>
    <property type="project" value="UniProtKB-KW"/>
</dbReference>
<evidence type="ECO:0000259" key="5">
    <source>
        <dbReference type="SMART" id="SM01328"/>
    </source>
</evidence>
<evidence type="ECO:0000313" key="6">
    <source>
        <dbReference type="EMBL" id="CAF4323524.1"/>
    </source>
</evidence>
<evidence type="ECO:0000256" key="1">
    <source>
        <dbReference type="ARBA" id="ARBA00022723"/>
    </source>
</evidence>
<name>A0A820JG39_9BILA</name>
<dbReference type="GO" id="GO:0005739">
    <property type="term" value="C:mitochondrion"/>
    <property type="evidence" value="ECO:0007669"/>
    <property type="project" value="TreeGrafter"/>
</dbReference>
<keyword evidence="3" id="KW-0862">Zinc</keyword>
<evidence type="ECO:0000256" key="4">
    <source>
        <dbReference type="ARBA" id="ARBA00038048"/>
    </source>
</evidence>
<comment type="caution">
    <text evidence="6">The sequence shown here is derived from an EMBL/GenBank/DDBJ whole genome shotgun (WGS) entry which is preliminary data.</text>
</comment>
<accession>A0A820JG39</accession>